<comment type="caution">
    <text evidence="2">The sequence shown here is derived from an EMBL/GenBank/DDBJ whole genome shotgun (WGS) entry which is preliminary data.</text>
</comment>
<name>A0ABY3GS73_9ACTN</name>
<dbReference type="InterPro" id="IPR029064">
    <property type="entry name" value="Ribosomal_eL30-like_sf"/>
</dbReference>
<evidence type="ECO:0000313" key="2">
    <source>
        <dbReference type="EMBL" id="TWV19245.1"/>
    </source>
</evidence>
<sequence>MPSVQRVTSRNARFQQWEALLGNRKKRNQLREFLVQGVRPISLAVEY</sequence>
<dbReference type="Proteomes" id="UP000318052">
    <property type="component" value="Unassembled WGS sequence"/>
</dbReference>
<keyword evidence="3" id="KW-1185">Reference proteome</keyword>
<dbReference type="GO" id="GO:0032259">
    <property type="term" value="P:methylation"/>
    <property type="evidence" value="ECO:0007669"/>
    <property type="project" value="UniProtKB-KW"/>
</dbReference>
<dbReference type="GO" id="GO:0008168">
    <property type="term" value="F:methyltransferase activity"/>
    <property type="evidence" value="ECO:0007669"/>
    <property type="project" value="UniProtKB-KW"/>
</dbReference>
<organism evidence="2 3">
    <name type="scientific">Streptomyces albidoflavus</name>
    <dbReference type="NCBI Taxonomy" id="1886"/>
    <lineage>
        <taxon>Bacteria</taxon>
        <taxon>Bacillati</taxon>
        <taxon>Actinomycetota</taxon>
        <taxon>Actinomycetes</taxon>
        <taxon>Kitasatosporales</taxon>
        <taxon>Streptomycetaceae</taxon>
        <taxon>Streptomyces</taxon>
        <taxon>Streptomyces albidoflavus group</taxon>
    </lineage>
</organism>
<accession>A0ABY3GS73</accession>
<feature type="non-terminal residue" evidence="2">
    <location>
        <position position="47"/>
    </location>
</feature>
<gene>
    <name evidence="2" type="ORF">FRZ02_27005</name>
</gene>
<evidence type="ECO:0000313" key="3">
    <source>
        <dbReference type="Proteomes" id="UP000318052"/>
    </source>
</evidence>
<dbReference type="EMBL" id="VOGX01000055">
    <property type="protein sequence ID" value="TWV19245.1"/>
    <property type="molecule type" value="Genomic_DNA"/>
</dbReference>
<keyword evidence="2" id="KW-0808">Transferase</keyword>
<keyword evidence="2" id="KW-0489">Methyltransferase</keyword>
<reference evidence="3" key="1">
    <citation type="journal article" date="2019" name="Microbiol. Resour. Announc.">
        <title>Draft Genomic Sequences of Streptomyces misionensis and Streptomyces albidoflavus, bacteria applied for phytopathogen biocontrol.</title>
        <authorList>
            <person name="Pylro V."/>
            <person name="Dias A."/>
            <person name="Andreote F."/>
            <person name="Varani A."/>
            <person name="Andreote C."/>
            <person name="Bernardo E."/>
            <person name="Martins T."/>
        </authorList>
    </citation>
    <scope>NUCLEOTIDE SEQUENCE [LARGE SCALE GENOMIC DNA]</scope>
    <source>
        <strain evidence="3">77</strain>
    </source>
</reference>
<evidence type="ECO:0000259" key="1">
    <source>
        <dbReference type="Pfam" id="PF22655"/>
    </source>
</evidence>
<dbReference type="Gene3D" id="3.30.1330.30">
    <property type="match status" value="1"/>
</dbReference>
<proteinExistence type="predicted"/>
<dbReference type="Pfam" id="PF22655">
    <property type="entry name" value="SpoU_sub_bind_like"/>
    <property type="match status" value="1"/>
</dbReference>
<protein>
    <submittedName>
        <fullName evidence="2">rRNA methyltransferase</fullName>
    </submittedName>
</protein>
<feature type="domain" description="SpoU L30e-like N-terminal" evidence="1">
    <location>
        <begin position="11"/>
        <end position="46"/>
    </location>
</feature>
<dbReference type="InterPro" id="IPR054578">
    <property type="entry name" value="SpoU_sub_bind-like_N"/>
</dbReference>